<protein>
    <submittedName>
        <fullName evidence="2">Eukaryotic translation initiation factor 4 gamma</fullName>
    </submittedName>
</protein>
<keyword evidence="2" id="KW-0396">Initiation factor</keyword>
<dbReference type="EMBL" id="NKHZ01000033">
    <property type="protein sequence ID" value="PNS19118.1"/>
    <property type="molecule type" value="Genomic_DNA"/>
</dbReference>
<name>A0A2K1QVN1_9PEZI</name>
<accession>A0A2K1QVN1</accession>
<evidence type="ECO:0000313" key="3">
    <source>
        <dbReference type="Proteomes" id="UP000243797"/>
    </source>
</evidence>
<comment type="caution">
    <text evidence="2">The sequence shown here is derived from an EMBL/GenBank/DDBJ whole genome shotgun (WGS) entry which is preliminary data.</text>
</comment>
<organism evidence="2 3">
    <name type="scientific">Sphaceloma murrayae</name>
    <dbReference type="NCBI Taxonomy" id="2082308"/>
    <lineage>
        <taxon>Eukaryota</taxon>
        <taxon>Fungi</taxon>
        <taxon>Dikarya</taxon>
        <taxon>Ascomycota</taxon>
        <taxon>Pezizomycotina</taxon>
        <taxon>Dothideomycetes</taxon>
        <taxon>Dothideomycetidae</taxon>
        <taxon>Myriangiales</taxon>
        <taxon>Elsinoaceae</taxon>
        <taxon>Sphaceloma</taxon>
    </lineage>
</organism>
<gene>
    <name evidence="2" type="ORF">CAC42_1854</name>
</gene>
<dbReference type="GO" id="GO:0003743">
    <property type="term" value="F:translation initiation factor activity"/>
    <property type="evidence" value="ECO:0007669"/>
    <property type="project" value="UniProtKB-KW"/>
</dbReference>
<keyword evidence="3" id="KW-1185">Reference proteome</keyword>
<feature type="compositionally biased region" description="Basic residues" evidence="1">
    <location>
        <begin position="14"/>
        <end position="24"/>
    </location>
</feature>
<dbReference type="STRING" id="2082308.A0A2K1QVN1"/>
<dbReference type="AlphaFoldDB" id="A0A2K1QVN1"/>
<feature type="compositionally biased region" description="Pro residues" evidence="1">
    <location>
        <begin position="1"/>
        <end position="13"/>
    </location>
</feature>
<reference evidence="2 3" key="1">
    <citation type="submission" date="2017-06" db="EMBL/GenBank/DDBJ databases">
        <title>Draft genome sequence of a variant of Elsinoe murrayae.</title>
        <authorList>
            <person name="Cheng Q."/>
        </authorList>
    </citation>
    <scope>NUCLEOTIDE SEQUENCE [LARGE SCALE GENOMIC DNA]</scope>
    <source>
        <strain evidence="2 3">CQ-2017a</strain>
    </source>
</reference>
<dbReference type="InParanoid" id="A0A2K1QVN1"/>
<keyword evidence="2" id="KW-0648">Protein biosynthesis</keyword>
<dbReference type="Proteomes" id="UP000243797">
    <property type="component" value="Unassembled WGS sequence"/>
</dbReference>
<proteinExistence type="predicted"/>
<evidence type="ECO:0000256" key="1">
    <source>
        <dbReference type="SAM" id="MobiDB-lite"/>
    </source>
</evidence>
<feature type="region of interest" description="Disordered" evidence="1">
    <location>
        <begin position="1"/>
        <end position="121"/>
    </location>
</feature>
<sequence length="302" mass="32945">MDPPPPPQRPAKPSPHRFVVKKRSSNATNTAPSRPSYVTPTAPSPSPRPTPRFAHSAHDAGSNSRSTRPGLDVQVNKQDSLDIQPEDEDADRGTTALPTIEVDHEGYHLPPQPDDNSHKRRRIEAQPKMSIEPNRPTPRFVLSQAATFSTSEPITDRTKPAFMHPVLPSDSIDPLPEFFSPHRRGQRFAPGGMAAEMTSWITDLGNSVSVAHQGRGVGDVLEGGIVLAVEHVTGEENLLFLDGRTPDGDRLSVVLTGSGDAGRGSTVKPGDKLGIREPSWDLDVQGEQEEKVRVAVDWRIMR</sequence>
<feature type="compositionally biased region" description="Polar residues" evidence="1">
    <location>
        <begin position="25"/>
        <end position="38"/>
    </location>
</feature>
<evidence type="ECO:0000313" key="2">
    <source>
        <dbReference type="EMBL" id="PNS19118.1"/>
    </source>
</evidence>
<dbReference type="OrthoDB" id="5389296at2759"/>